<evidence type="ECO:0000313" key="9">
    <source>
        <dbReference type="EMBL" id="MCB6185175.1"/>
    </source>
</evidence>
<accession>A0ABS8DAE2</accession>
<dbReference type="Gene3D" id="2.102.10.10">
    <property type="entry name" value="Rieske [2Fe-2S] iron-sulphur domain"/>
    <property type="match status" value="1"/>
</dbReference>
<keyword evidence="10" id="KW-1185">Reference proteome</keyword>
<evidence type="ECO:0000256" key="4">
    <source>
        <dbReference type="ARBA" id="ARBA00022723"/>
    </source>
</evidence>
<dbReference type="PROSITE" id="PS51296">
    <property type="entry name" value="RIESKE"/>
    <property type="match status" value="1"/>
</dbReference>
<evidence type="ECO:0000313" key="10">
    <source>
        <dbReference type="Proteomes" id="UP001165395"/>
    </source>
</evidence>
<dbReference type="Gene3D" id="3.90.380.10">
    <property type="entry name" value="Naphthalene 1,2-dioxygenase Alpha Subunit, Chain A, domain 1"/>
    <property type="match status" value="1"/>
</dbReference>
<sequence length="415" mass="47183">MSQAPVNIRELLDRRKVGYSLEAPFYNSQEVFDADMKHIFGKHWMYVGVEPDVPEAGDYMTVQIGNQPILIIRDDDGEVRAFHNVCRHRGSRVCTHDKGSTGNLVCPYHQWTYNLEGKLLFAEHMGEDFDPSKHRLKPVHLKNVAGLLFICLADNPPEDFQELVDTMTPYIAPHQIANTKIAAQIDIIEEGNWKLTMENNRECYHCTGNHPELTISLYAYSYGFAPSAETDEGMKQYEEMVKERHAKWEACGLPSAEVDCLDTKISGFRTMRMPLDKEGQSQTLSTESACKKLLADFGDAAIGGLSFWTQPNSWHHFMADHIVTFSVIPLSADKTLVRTKWLVNKDAVEGVDYTVENLTAVWNATNSQDRFLVEESHKGSKSPEYQPGPYSPYTETLVEKFSNWYINRMKTLIGD</sequence>
<keyword evidence="3" id="KW-0001">2Fe-2S</keyword>
<dbReference type="PRINTS" id="PR00090">
    <property type="entry name" value="RNGDIOXGNASE"/>
</dbReference>
<keyword evidence="9" id="KW-0223">Dioxygenase</keyword>
<dbReference type="SUPFAM" id="SSF50022">
    <property type="entry name" value="ISP domain"/>
    <property type="match status" value="1"/>
</dbReference>
<evidence type="ECO:0000256" key="3">
    <source>
        <dbReference type="ARBA" id="ARBA00022714"/>
    </source>
</evidence>
<feature type="domain" description="Rieske" evidence="8">
    <location>
        <begin position="44"/>
        <end position="150"/>
    </location>
</feature>
<evidence type="ECO:0000256" key="1">
    <source>
        <dbReference type="ARBA" id="ARBA00001962"/>
    </source>
</evidence>
<evidence type="ECO:0000256" key="5">
    <source>
        <dbReference type="ARBA" id="ARBA00023002"/>
    </source>
</evidence>
<evidence type="ECO:0000259" key="8">
    <source>
        <dbReference type="PROSITE" id="PS51296"/>
    </source>
</evidence>
<comment type="similarity">
    <text evidence="2">Belongs to the bacterial ring-hydroxylating dioxygenase alpha subunit family.</text>
</comment>
<dbReference type="CDD" id="cd08884">
    <property type="entry name" value="RHO_alpha_C_GbcA-like"/>
    <property type="match status" value="1"/>
</dbReference>
<dbReference type="PANTHER" id="PTHR43756">
    <property type="entry name" value="CHOLINE MONOOXYGENASE, CHLOROPLASTIC"/>
    <property type="match status" value="1"/>
</dbReference>
<proteinExistence type="inferred from homology"/>
<keyword evidence="7" id="KW-0411">Iron-sulfur</keyword>
<reference evidence="9" key="1">
    <citation type="submission" date="2021-10" db="EMBL/GenBank/DDBJ databases">
        <title>The complete genome sequence of Leeia sp. TBRC 13508.</title>
        <authorList>
            <person name="Charoenyingcharoen P."/>
            <person name="Yukphan P."/>
        </authorList>
    </citation>
    <scope>NUCLEOTIDE SEQUENCE</scope>
    <source>
        <strain evidence="9">TBRC 13508</strain>
    </source>
</reference>
<keyword evidence="6" id="KW-0408">Iron</keyword>
<dbReference type="InterPro" id="IPR017941">
    <property type="entry name" value="Rieske_2Fe-2S"/>
</dbReference>
<dbReference type="Pfam" id="PF00355">
    <property type="entry name" value="Rieske"/>
    <property type="match status" value="1"/>
</dbReference>
<name>A0ABS8DAE2_9NEIS</name>
<comment type="caution">
    <text evidence="9">The sequence shown here is derived from an EMBL/GenBank/DDBJ whole genome shotgun (WGS) entry which is preliminary data.</text>
</comment>
<protein>
    <submittedName>
        <fullName evidence="9">Aromatic ring-hydroxylating dioxygenase subunit alpha</fullName>
    </submittedName>
</protein>
<dbReference type="Pfam" id="PF00848">
    <property type="entry name" value="Ring_hydroxyl_A"/>
    <property type="match status" value="1"/>
</dbReference>
<organism evidence="9 10">
    <name type="scientific">Leeia speluncae</name>
    <dbReference type="NCBI Taxonomy" id="2884804"/>
    <lineage>
        <taxon>Bacteria</taxon>
        <taxon>Pseudomonadati</taxon>
        <taxon>Pseudomonadota</taxon>
        <taxon>Betaproteobacteria</taxon>
        <taxon>Neisseriales</taxon>
        <taxon>Leeiaceae</taxon>
        <taxon>Leeia</taxon>
    </lineage>
</organism>
<keyword evidence="5" id="KW-0560">Oxidoreductase</keyword>
<dbReference type="SUPFAM" id="SSF55961">
    <property type="entry name" value="Bet v1-like"/>
    <property type="match status" value="1"/>
</dbReference>
<dbReference type="InterPro" id="IPR015879">
    <property type="entry name" value="Ring_hydroxy_dOase_asu_C_dom"/>
</dbReference>
<evidence type="ECO:0000256" key="2">
    <source>
        <dbReference type="ARBA" id="ARBA00008751"/>
    </source>
</evidence>
<dbReference type="GO" id="GO:0051213">
    <property type="term" value="F:dioxygenase activity"/>
    <property type="evidence" value="ECO:0007669"/>
    <property type="project" value="UniProtKB-KW"/>
</dbReference>
<dbReference type="InterPro" id="IPR001663">
    <property type="entry name" value="Rng_hydr_dOase-A"/>
</dbReference>
<dbReference type="PANTHER" id="PTHR43756:SF5">
    <property type="entry name" value="CHOLINE MONOOXYGENASE, CHLOROPLASTIC"/>
    <property type="match status" value="1"/>
</dbReference>
<dbReference type="RefSeq" id="WP_227182006.1">
    <property type="nucleotide sequence ID" value="NZ_JAJBZT010000013.1"/>
</dbReference>
<keyword evidence="4" id="KW-0479">Metal-binding</keyword>
<evidence type="ECO:0000256" key="6">
    <source>
        <dbReference type="ARBA" id="ARBA00023004"/>
    </source>
</evidence>
<gene>
    <name evidence="9" type="ORF">LIN78_16640</name>
</gene>
<dbReference type="Proteomes" id="UP001165395">
    <property type="component" value="Unassembled WGS sequence"/>
</dbReference>
<comment type="cofactor">
    <cofactor evidence="1">
        <name>Fe cation</name>
        <dbReference type="ChEBI" id="CHEBI:24875"/>
    </cofactor>
</comment>
<dbReference type="CDD" id="cd03469">
    <property type="entry name" value="Rieske_RO_Alpha_N"/>
    <property type="match status" value="1"/>
</dbReference>
<dbReference type="InterPro" id="IPR036922">
    <property type="entry name" value="Rieske_2Fe-2S_sf"/>
</dbReference>
<evidence type="ECO:0000256" key="7">
    <source>
        <dbReference type="ARBA" id="ARBA00023014"/>
    </source>
</evidence>
<dbReference type="EMBL" id="JAJBZT010000013">
    <property type="protein sequence ID" value="MCB6185175.1"/>
    <property type="molecule type" value="Genomic_DNA"/>
</dbReference>